<dbReference type="HOGENOM" id="CLU_2289619_0_0_11"/>
<evidence type="ECO:0000313" key="3">
    <source>
        <dbReference type="Proteomes" id="UP000006281"/>
    </source>
</evidence>
<name>K0K241_SACES</name>
<evidence type="ECO:0000313" key="2">
    <source>
        <dbReference type="EMBL" id="CCH30588.1"/>
    </source>
</evidence>
<dbReference type="PATRIC" id="fig|1179773.3.peg.3288"/>
<keyword evidence="1" id="KW-0812">Transmembrane</keyword>
<proteinExistence type="predicted"/>
<keyword evidence="1" id="KW-0472">Membrane</keyword>
<sequence length="101" mass="11035">MARPVMVFRRIAVGVLLLVIPVGAIFFVAKGRMSYLASEGTTVREYLRAIGSGKPAQACAMPAEQARIKLMAERKPTPAAPTVEGDRERIVDWGLDSVMFE</sequence>
<keyword evidence="1" id="KW-1133">Transmembrane helix</keyword>
<dbReference type="OrthoDB" id="3688561at2"/>
<dbReference type="Proteomes" id="UP000006281">
    <property type="component" value="Chromosome"/>
</dbReference>
<reference evidence="2 3" key="1">
    <citation type="journal article" date="2012" name="BMC Genomics">
        <title>Complete genome sequence of Saccharothrix espanaensis DSM 44229T and comparison to the other completely sequenced Pseudonocardiaceae.</title>
        <authorList>
            <person name="Strobel T."/>
            <person name="Al-Dilaimi A."/>
            <person name="Blom J."/>
            <person name="Gessner A."/>
            <person name="Kalinowski J."/>
            <person name="Luzhetska M."/>
            <person name="Puhler A."/>
            <person name="Szczepanowski R."/>
            <person name="Bechthold A."/>
            <person name="Ruckert C."/>
        </authorList>
    </citation>
    <scope>NUCLEOTIDE SEQUENCE [LARGE SCALE GENOMIC DNA]</scope>
    <source>
        <strain evidence="3">ATCC 51144 / DSM 44229 / JCM 9112 / NBRC 15066 / NRRL 15764</strain>
    </source>
</reference>
<evidence type="ECO:0000256" key="1">
    <source>
        <dbReference type="SAM" id="Phobius"/>
    </source>
</evidence>
<keyword evidence="3" id="KW-1185">Reference proteome</keyword>
<organism evidence="2 3">
    <name type="scientific">Saccharothrix espanaensis (strain ATCC 51144 / DSM 44229 / JCM 9112 / NBRC 15066 / NRRL 15764)</name>
    <dbReference type="NCBI Taxonomy" id="1179773"/>
    <lineage>
        <taxon>Bacteria</taxon>
        <taxon>Bacillati</taxon>
        <taxon>Actinomycetota</taxon>
        <taxon>Actinomycetes</taxon>
        <taxon>Pseudonocardiales</taxon>
        <taxon>Pseudonocardiaceae</taxon>
        <taxon>Saccharothrix</taxon>
    </lineage>
</organism>
<accession>K0K241</accession>
<dbReference type="RefSeq" id="WP_015100700.1">
    <property type="nucleotide sequence ID" value="NC_019673.1"/>
</dbReference>
<dbReference type="AlphaFoldDB" id="K0K241"/>
<feature type="transmembrane region" description="Helical" evidence="1">
    <location>
        <begin position="6"/>
        <end position="29"/>
    </location>
</feature>
<dbReference type="KEGG" id="sesp:BN6_32840"/>
<gene>
    <name evidence="2" type="ordered locus">BN6_32840</name>
</gene>
<dbReference type="EMBL" id="HE804045">
    <property type="protein sequence ID" value="CCH30588.1"/>
    <property type="molecule type" value="Genomic_DNA"/>
</dbReference>
<protein>
    <submittedName>
        <fullName evidence="2">Putative secreted protein</fullName>
    </submittedName>
</protein>